<sequence length="349" mass="39607">MKIAFLGDTALFGKYSIENESVYKYFQEMSIYLADFDYVVANLEAPFARTLSNGANKSANISSNPKNIEILKYLNVNIVCLANNHILDFGLDGLNETIKTLESNGIDWFGVYGRDIVISKLNLALHGYCSYNTNPIGLSSTNSGVASLDYEKVIEKFCEYKKLGLVNVVCNHSGIENVTTPSVDDIVFARNLSKIDDYIYIGHHPHVMQPIETINGSYISYSLGNFCFDEIYDARTNDVLVCQSEENKVGLIKTFFIDGTSISSGERAIYQGVDSLGFSKTPINELKFDDVTTYNENRVREIVDSIKSRNSRRDFRWLIARISPYTFIRVITRRYNSYMYKKVFSSKLR</sequence>
<accession>A0ABS1SVL4</accession>
<reference evidence="3 4" key="1">
    <citation type="submission" date="2021-01" db="EMBL/GenBank/DDBJ databases">
        <title>Genome sequence of Shewanella schlegeliana JCM 11561.</title>
        <authorList>
            <person name="Zhang H."/>
            <person name="Li C."/>
        </authorList>
    </citation>
    <scope>NUCLEOTIDE SEQUENCE [LARGE SCALE GENOMIC DNA]</scope>
    <source>
        <strain evidence="3 4">JCM 11561</strain>
    </source>
</reference>
<dbReference type="Proteomes" id="UP000604898">
    <property type="component" value="Unassembled WGS sequence"/>
</dbReference>
<protein>
    <submittedName>
        <fullName evidence="3">CapA family protein</fullName>
    </submittedName>
</protein>
<evidence type="ECO:0000313" key="3">
    <source>
        <dbReference type="EMBL" id="MBL4911627.1"/>
    </source>
</evidence>
<comment type="caution">
    <text evidence="3">The sequence shown here is derived from an EMBL/GenBank/DDBJ whole genome shotgun (WGS) entry which is preliminary data.</text>
</comment>
<evidence type="ECO:0000313" key="4">
    <source>
        <dbReference type="Proteomes" id="UP000604898"/>
    </source>
</evidence>
<dbReference type="CDD" id="cd07381">
    <property type="entry name" value="MPP_CapA"/>
    <property type="match status" value="1"/>
</dbReference>
<feature type="domain" description="Capsule synthesis protein CapA" evidence="2">
    <location>
        <begin position="2"/>
        <end position="230"/>
    </location>
</feature>
<dbReference type="InterPro" id="IPR029052">
    <property type="entry name" value="Metallo-depent_PP-like"/>
</dbReference>
<evidence type="ECO:0000259" key="2">
    <source>
        <dbReference type="SMART" id="SM00854"/>
    </source>
</evidence>
<comment type="similarity">
    <text evidence="1">Belongs to the CapA family.</text>
</comment>
<proteinExistence type="inferred from homology"/>
<dbReference type="Gene3D" id="3.60.21.10">
    <property type="match status" value="1"/>
</dbReference>
<dbReference type="SUPFAM" id="SSF56300">
    <property type="entry name" value="Metallo-dependent phosphatases"/>
    <property type="match status" value="1"/>
</dbReference>
<keyword evidence="4" id="KW-1185">Reference proteome</keyword>
<organism evidence="3 4">
    <name type="scientific">Shewanella schlegeliana</name>
    <dbReference type="NCBI Taxonomy" id="190308"/>
    <lineage>
        <taxon>Bacteria</taxon>
        <taxon>Pseudomonadati</taxon>
        <taxon>Pseudomonadota</taxon>
        <taxon>Gammaproteobacteria</taxon>
        <taxon>Alteromonadales</taxon>
        <taxon>Shewanellaceae</taxon>
        <taxon>Shewanella</taxon>
    </lineage>
</organism>
<evidence type="ECO:0000256" key="1">
    <source>
        <dbReference type="ARBA" id="ARBA00005662"/>
    </source>
</evidence>
<dbReference type="PANTHER" id="PTHR33393:SF11">
    <property type="entry name" value="POLYGLUTAMINE SYNTHESIS ACCESSORY PROTEIN RV0574C-RELATED"/>
    <property type="match status" value="1"/>
</dbReference>
<dbReference type="EMBL" id="JAESVD010000001">
    <property type="protein sequence ID" value="MBL4911627.1"/>
    <property type="molecule type" value="Genomic_DNA"/>
</dbReference>
<dbReference type="Pfam" id="PF09587">
    <property type="entry name" value="PGA_cap"/>
    <property type="match status" value="1"/>
</dbReference>
<dbReference type="SMART" id="SM00854">
    <property type="entry name" value="PGA_cap"/>
    <property type="match status" value="1"/>
</dbReference>
<dbReference type="InterPro" id="IPR019079">
    <property type="entry name" value="Capsule_synth_CapA"/>
</dbReference>
<dbReference type="PANTHER" id="PTHR33393">
    <property type="entry name" value="POLYGLUTAMINE SYNTHESIS ACCESSORY PROTEIN RV0574C-RELATED"/>
    <property type="match status" value="1"/>
</dbReference>
<dbReference type="InterPro" id="IPR052169">
    <property type="entry name" value="CW_Biosynth-Accessory"/>
</dbReference>
<dbReference type="RefSeq" id="WP_202719879.1">
    <property type="nucleotide sequence ID" value="NZ_BPEX01000065.1"/>
</dbReference>
<name>A0ABS1SVL4_9GAMM</name>
<gene>
    <name evidence="3" type="ORF">JMA39_00425</name>
</gene>